<evidence type="ECO:0000313" key="11">
    <source>
        <dbReference type="EMBL" id="AMV67243.1"/>
    </source>
</evidence>
<dbReference type="SUPFAM" id="SSF143430">
    <property type="entry name" value="TTP0101/SSO1404-like"/>
    <property type="match status" value="1"/>
</dbReference>
<keyword evidence="5 9" id="KW-0255">Endonuclease</keyword>
<keyword evidence="3 9" id="KW-0540">Nuclease</keyword>
<protein>
    <recommendedName>
        <fullName evidence="9">CRISPR-associated endoribonuclease Cas2</fullName>
        <ecNumber evidence="9">3.1.-.-</ecNumber>
    </recommendedName>
</protein>
<keyword evidence="12" id="KW-1185">Reference proteome</keyword>
<dbReference type="InterPro" id="IPR021127">
    <property type="entry name" value="CRISPR_associated_Cas2"/>
</dbReference>
<gene>
    <name evidence="9" type="primary">cas2</name>
    <name evidence="10" type="ORF">ADU70_1389</name>
    <name evidence="11" type="ORF">ADU72_1310</name>
</gene>
<dbReference type="Pfam" id="PF09827">
    <property type="entry name" value="CRISPR_Cas2"/>
    <property type="match status" value="1"/>
</dbReference>
<dbReference type="GO" id="GO:0043571">
    <property type="term" value="P:maintenance of CRISPR repeat elements"/>
    <property type="evidence" value="ECO:0007669"/>
    <property type="project" value="UniProtKB-UniRule"/>
</dbReference>
<evidence type="ECO:0000256" key="7">
    <source>
        <dbReference type="ARBA" id="ARBA00022842"/>
    </source>
</evidence>
<proteinExistence type="inferred from homology"/>
<reference evidence="12 13" key="1">
    <citation type="journal article" date="2016" name="PLoS ONE">
        <title>The Identification of Novel Diagnostic Marker Genes for the Detection of Beer Spoiling Pediococcus damnosus Strains Using the BlAst Diagnostic Gene findEr.</title>
        <authorList>
            <person name="Behr J."/>
            <person name="Geissler A.J."/>
            <person name="Schmid J."/>
            <person name="Zehe A."/>
            <person name="Vogel R.F."/>
        </authorList>
    </citation>
    <scope>NUCLEOTIDE SEQUENCE [LARGE SCALE GENOMIC DNA]</scope>
    <source>
        <strain evidence="10 13">TMW 2.1533</strain>
        <strain evidence="11 12">TMW 2.1535</strain>
    </source>
</reference>
<dbReference type="AlphaFoldDB" id="A0A143AGD5"/>
<evidence type="ECO:0000256" key="5">
    <source>
        <dbReference type="ARBA" id="ARBA00022759"/>
    </source>
</evidence>
<dbReference type="EMBL" id="CP012288">
    <property type="protein sequence ID" value="AMV67243.1"/>
    <property type="molecule type" value="Genomic_DNA"/>
</dbReference>
<dbReference type="GO" id="GO:0004521">
    <property type="term" value="F:RNA endonuclease activity"/>
    <property type="evidence" value="ECO:0007669"/>
    <property type="project" value="InterPro"/>
</dbReference>
<dbReference type="KEGG" id="pdm:ADU72_1310"/>
<evidence type="ECO:0000313" key="10">
    <source>
        <dbReference type="EMBL" id="AMV62873.1"/>
    </source>
</evidence>
<feature type="binding site" evidence="9">
    <location>
        <position position="8"/>
    </location>
    <ligand>
        <name>Mg(2+)</name>
        <dbReference type="ChEBI" id="CHEBI:18420"/>
        <note>catalytic</note>
    </ligand>
</feature>
<dbReference type="Gene3D" id="3.30.70.240">
    <property type="match status" value="1"/>
</dbReference>
<dbReference type="HAMAP" id="MF_01471">
    <property type="entry name" value="Cas2"/>
    <property type="match status" value="1"/>
</dbReference>
<organism evidence="10 13">
    <name type="scientific">Pediococcus damnosus</name>
    <dbReference type="NCBI Taxonomy" id="51663"/>
    <lineage>
        <taxon>Bacteria</taxon>
        <taxon>Bacillati</taxon>
        <taxon>Bacillota</taxon>
        <taxon>Bacilli</taxon>
        <taxon>Lactobacillales</taxon>
        <taxon>Lactobacillaceae</taxon>
        <taxon>Pediococcus</taxon>
    </lineage>
</organism>
<dbReference type="GO" id="GO:0051607">
    <property type="term" value="P:defense response to virus"/>
    <property type="evidence" value="ECO:0007669"/>
    <property type="project" value="UniProtKB-UniRule"/>
</dbReference>
<keyword evidence="6 9" id="KW-0378">Hydrolase</keyword>
<comment type="function">
    <text evidence="9">CRISPR (clustered regularly interspaced short palindromic repeat), is an adaptive immune system that provides protection against mobile genetic elements (viruses, transposable elements and conjugative plasmids). CRISPR clusters contain sequences complementary to antecedent mobile elements and target invading nucleic acids. CRISPR clusters are transcribed and processed into CRISPR RNA (crRNA). Functions as a ssRNA-specific endoribonuclease. Involved in the integration of spacer DNA into the CRISPR cassette.</text>
</comment>
<dbReference type="OrthoDB" id="9791737at2"/>
<evidence type="ECO:0000313" key="12">
    <source>
        <dbReference type="Proteomes" id="UP000076244"/>
    </source>
</evidence>
<dbReference type="Proteomes" id="UP000076244">
    <property type="component" value="Chromosome"/>
</dbReference>
<dbReference type="InterPro" id="IPR019199">
    <property type="entry name" value="Virulence_VapD/CRISPR_Cas2"/>
</dbReference>
<keyword evidence="8 9" id="KW-0051">Antiviral defense</keyword>
<dbReference type="EMBL" id="CP012275">
    <property type="protein sequence ID" value="AMV62873.1"/>
    <property type="molecule type" value="Genomic_DNA"/>
</dbReference>
<comment type="similarity">
    <text evidence="2 9">Belongs to the CRISPR-associated endoribonuclease Cas2 protein family.</text>
</comment>
<dbReference type="RefSeq" id="WP_062904504.1">
    <property type="nucleotide sequence ID" value="NZ_CP012275.1"/>
</dbReference>
<keyword evidence="4 9" id="KW-0479">Metal-binding</keyword>
<name>A0A143AGD5_9LACO</name>
<dbReference type="GO" id="GO:0016787">
    <property type="term" value="F:hydrolase activity"/>
    <property type="evidence" value="ECO:0007669"/>
    <property type="project" value="UniProtKB-KW"/>
</dbReference>
<evidence type="ECO:0000313" key="13">
    <source>
        <dbReference type="Proteomes" id="UP000076405"/>
    </source>
</evidence>
<evidence type="ECO:0000256" key="4">
    <source>
        <dbReference type="ARBA" id="ARBA00022723"/>
    </source>
</evidence>
<comment type="cofactor">
    <cofactor evidence="1 9">
        <name>Mg(2+)</name>
        <dbReference type="ChEBI" id="CHEBI:18420"/>
    </cofactor>
</comment>
<evidence type="ECO:0000256" key="1">
    <source>
        <dbReference type="ARBA" id="ARBA00001946"/>
    </source>
</evidence>
<evidence type="ECO:0000256" key="9">
    <source>
        <dbReference type="HAMAP-Rule" id="MF_01471"/>
    </source>
</evidence>
<evidence type="ECO:0000256" key="3">
    <source>
        <dbReference type="ARBA" id="ARBA00022722"/>
    </source>
</evidence>
<dbReference type="Proteomes" id="UP000076405">
    <property type="component" value="Chromosome"/>
</dbReference>
<dbReference type="GO" id="GO:0046872">
    <property type="term" value="F:metal ion binding"/>
    <property type="evidence" value="ECO:0007669"/>
    <property type="project" value="UniProtKB-UniRule"/>
</dbReference>
<evidence type="ECO:0000256" key="2">
    <source>
        <dbReference type="ARBA" id="ARBA00009959"/>
    </source>
</evidence>
<evidence type="ECO:0000256" key="6">
    <source>
        <dbReference type="ARBA" id="ARBA00022801"/>
    </source>
</evidence>
<accession>A0A143AGD5</accession>
<evidence type="ECO:0000256" key="8">
    <source>
        <dbReference type="ARBA" id="ARBA00023118"/>
    </source>
</evidence>
<comment type="subunit">
    <text evidence="9">Homodimer, forms a heterotetramer with a Cas1 homodimer.</text>
</comment>
<dbReference type="NCBIfam" id="TIGR01573">
    <property type="entry name" value="cas2"/>
    <property type="match status" value="1"/>
</dbReference>
<dbReference type="EC" id="3.1.-.-" evidence="9"/>
<keyword evidence="7 9" id="KW-0460">Magnesium</keyword>
<sequence length="85" mass="9977">MRLMVMFDLPVETSEDRRNYRKFRKALLNEGFLMVQYSIYVRVCVDKKSANLMEKRIATFSPANGLIQSLMVTEKQYNSMNFIVG</sequence>